<name>A0A0S4KFJ1_BODSA</name>
<feature type="coiled-coil region" evidence="1">
    <location>
        <begin position="20"/>
        <end position="69"/>
    </location>
</feature>
<accession>A0A0S4KFJ1</accession>
<dbReference type="VEuPathDB" id="TriTrypDB:BSAL_55180"/>
<evidence type="ECO:0000256" key="1">
    <source>
        <dbReference type="SAM" id="Coils"/>
    </source>
</evidence>
<reference evidence="4" key="1">
    <citation type="submission" date="2015-09" db="EMBL/GenBank/DDBJ databases">
        <authorList>
            <consortium name="Pathogen Informatics"/>
        </authorList>
    </citation>
    <scope>NUCLEOTIDE SEQUENCE [LARGE SCALE GENOMIC DNA]</scope>
    <source>
        <strain evidence="4">Lake Konstanz</strain>
    </source>
</reference>
<dbReference type="Proteomes" id="UP000051952">
    <property type="component" value="Unassembled WGS sequence"/>
</dbReference>
<proteinExistence type="predicted"/>
<evidence type="ECO:0000313" key="4">
    <source>
        <dbReference type="Proteomes" id="UP000051952"/>
    </source>
</evidence>
<dbReference type="AlphaFoldDB" id="A0A0S4KFJ1"/>
<sequence>VESSGGNGDSDDEEERMKLSKEWKQRVERLEERLDHLDSLFRTRRDYEVEVQRIMVANAEKRAKEEKEAAYLGGGEGYASLATTPSAAIALIHDQQKADIMRTVQPAHMSVAATTSPWNMFQKPSPSTLPPSVASHFPLKWKGSEGHGSALQSILLQPTRVSSQDTQLLDSSTYPHVTLPKPRFIGFVPAPVQPPVNPVLGSLKPLSVSTA</sequence>
<keyword evidence="4" id="KW-1185">Reference proteome</keyword>
<protein>
    <submittedName>
        <fullName evidence="3">Uncharacterized protein</fullName>
    </submittedName>
</protein>
<organism evidence="3 4">
    <name type="scientific">Bodo saltans</name>
    <name type="common">Flagellated protozoan</name>
    <dbReference type="NCBI Taxonomy" id="75058"/>
    <lineage>
        <taxon>Eukaryota</taxon>
        <taxon>Discoba</taxon>
        <taxon>Euglenozoa</taxon>
        <taxon>Kinetoplastea</taxon>
        <taxon>Metakinetoplastina</taxon>
        <taxon>Eubodonida</taxon>
        <taxon>Bodonidae</taxon>
        <taxon>Bodo</taxon>
    </lineage>
</organism>
<evidence type="ECO:0000256" key="2">
    <source>
        <dbReference type="SAM" id="MobiDB-lite"/>
    </source>
</evidence>
<feature type="non-terminal residue" evidence="3">
    <location>
        <position position="1"/>
    </location>
</feature>
<evidence type="ECO:0000313" key="3">
    <source>
        <dbReference type="EMBL" id="CUI11836.1"/>
    </source>
</evidence>
<dbReference type="EMBL" id="CYKH01000151">
    <property type="protein sequence ID" value="CUI11836.1"/>
    <property type="molecule type" value="Genomic_DNA"/>
</dbReference>
<gene>
    <name evidence="3" type="ORF">BSAL_55180</name>
</gene>
<keyword evidence="1" id="KW-0175">Coiled coil</keyword>
<feature type="region of interest" description="Disordered" evidence="2">
    <location>
        <begin position="1"/>
        <end position="20"/>
    </location>
</feature>